<dbReference type="GeneID" id="30023611"/>
<dbReference type="Proteomes" id="UP000076744">
    <property type="component" value="Unassembled WGS sequence"/>
</dbReference>
<dbReference type="EMBL" id="AZHB01000021">
    <property type="protein sequence ID" value="OAA56803.1"/>
    <property type="molecule type" value="Genomic_DNA"/>
</dbReference>
<evidence type="ECO:0000256" key="1">
    <source>
        <dbReference type="SAM" id="MobiDB-lite"/>
    </source>
</evidence>
<reference evidence="2 3" key="1">
    <citation type="journal article" date="2016" name="Genome Biol. Evol.">
        <title>Divergent and convergent evolution of fungal pathogenicity.</title>
        <authorList>
            <person name="Shang Y."/>
            <person name="Xiao G."/>
            <person name="Zheng P."/>
            <person name="Cen K."/>
            <person name="Zhan S."/>
            <person name="Wang C."/>
        </authorList>
    </citation>
    <scope>NUCLEOTIDE SEQUENCE [LARGE SCALE GENOMIC DNA]</scope>
    <source>
        <strain evidence="2 3">ARSEF 2679</strain>
    </source>
</reference>
<dbReference type="RefSeq" id="XP_018701834.1">
    <property type="nucleotide sequence ID" value="XM_018850922.1"/>
</dbReference>
<sequence length="86" mass="8242">MQDAFYGDGVAGVAAVLGAFDADVSAAGAECGMPAVKGQRALRVHGAVGGCGGVGAVGDEAVEVGRGRGGGERGSGEDSEELQMGC</sequence>
<dbReference type="AlphaFoldDB" id="A0A167PM11"/>
<proteinExistence type="predicted"/>
<accession>A0A167PM11</accession>
<name>A0A167PM11_CORFA</name>
<gene>
    <name evidence="2" type="ORF">ISF_07319</name>
</gene>
<evidence type="ECO:0000313" key="3">
    <source>
        <dbReference type="Proteomes" id="UP000076744"/>
    </source>
</evidence>
<comment type="caution">
    <text evidence="2">The sequence shown here is derived from an EMBL/GenBank/DDBJ whole genome shotgun (WGS) entry which is preliminary data.</text>
</comment>
<protein>
    <submittedName>
        <fullName evidence="2">Uncharacterized protein</fullName>
    </submittedName>
</protein>
<organism evidence="2 3">
    <name type="scientific">Cordyceps fumosorosea (strain ARSEF 2679)</name>
    <name type="common">Isaria fumosorosea</name>
    <dbReference type="NCBI Taxonomy" id="1081104"/>
    <lineage>
        <taxon>Eukaryota</taxon>
        <taxon>Fungi</taxon>
        <taxon>Dikarya</taxon>
        <taxon>Ascomycota</taxon>
        <taxon>Pezizomycotina</taxon>
        <taxon>Sordariomycetes</taxon>
        <taxon>Hypocreomycetidae</taxon>
        <taxon>Hypocreales</taxon>
        <taxon>Cordycipitaceae</taxon>
        <taxon>Cordyceps</taxon>
    </lineage>
</organism>
<feature type="compositionally biased region" description="Acidic residues" evidence="1">
    <location>
        <begin position="77"/>
        <end position="86"/>
    </location>
</feature>
<feature type="compositionally biased region" description="Basic and acidic residues" evidence="1">
    <location>
        <begin position="63"/>
        <end position="76"/>
    </location>
</feature>
<keyword evidence="3" id="KW-1185">Reference proteome</keyword>
<evidence type="ECO:0000313" key="2">
    <source>
        <dbReference type="EMBL" id="OAA56803.1"/>
    </source>
</evidence>
<feature type="region of interest" description="Disordered" evidence="1">
    <location>
        <begin position="63"/>
        <end position="86"/>
    </location>
</feature>